<dbReference type="STRING" id="1286528.NHE_0760"/>
<keyword evidence="1" id="KW-0812">Transmembrane</keyword>
<protein>
    <submittedName>
        <fullName evidence="2">Uncharacterized protein</fullName>
    </submittedName>
</protein>
<gene>
    <name evidence="2" type="ORF">NHE_0760</name>
</gene>
<evidence type="ECO:0000313" key="3">
    <source>
        <dbReference type="Proteomes" id="UP000023755"/>
    </source>
</evidence>
<feature type="transmembrane region" description="Helical" evidence="1">
    <location>
        <begin position="537"/>
        <end position="556"/>
    </location>
</feature>
<organism evidence="2 3">
    <name type="scientific">Neorickettsia helminthoeca str. Oregon</name>
    <dbReference type="NCBI Taxonomy" id="1286528"/>
    <lineage>
        <taxon>Bacteria</taxon>
        <taxon>Pseudomonadati</taxon>
        <taxon>Pseudomonadota</taxon>
        <taxon>Alphaproteobacteria</taxon>
        <taxon>Rickettsiales</taxon>
        <taxon>Anaplasmataceae</taxon>
        <taxon>Neorickettsia</taxon>
    </lineage>
</organism>
<keyword evidence="1" id="KW-0472">Membrane</keyword>
<feature type="transmembrane region" description="Helical" evidence="1">
    <location>
        <begin position="497"/>
        <end position="517"/>
    </location>
</feature>
<dbReference type="EMBL" id="CP007481">
    <property type="protein sequence ID" value="AHX11692.1"/>
    <property type="molecule type" value="Genomic_DNA"/>
</dbReference>
<keyword evidence="1" id="KW-1133">Transmembrane helix</keyword>
<dbReference type="AlphaFoldDB" id="X5GXB1"/>
<evidence type="ECO:0000313" key="2">
    <source>
        <dbReference type="EMBL" id="AHX11692.1"/>
    </source>
</evidence>
<dbReference type="KEGG" id="nhm:NHE_0760"/>
<proteinExistence type="predicted"/>
<dbReference type="Proteomes" id="UP000023755">
    <property type="component" value="Chromosome"/>
</dbReference>
<sequence length="1049" mass="118410">MRCAVAPLSSSSGVLAPVAGLPYPCFSSKIFSIPFQHGLGYRHTLLSNLLATTITDIPYLSLDVPSDIVRLPRNISLELHNILFEHAHYPVLERLYHSAESVVDLQLTRDCIPKTFVRDGEEYIIPLGEHSILLKILRDDFQTSNDGNIEKFHLVQDVSGSDGADSSFTFCNGVLRFTHNSYLKFISILSPDRLKEIESSLAEARIADSVRALVRYLSAAEGEVTLDKDSIVRGLRDFRDKVLLNSSFIQGANDPVAVLRAQHYHRFVCGVVNVYLKALSDSTAVSQEKFGQVFPKLKELISGVLSFYEDSCGFGYGSWVLNLSFSELQSLFTSIRSTKDLTSDVFDIPLYGIVSLKDYLSCSEAALEGVGRYVASIDGLSNENCSDFIACLKPLFRDGIVIERSERKVLCEKVHSFLYMVFPFLSSVSAVCAKRFERRDDDWGGDNSVASKIREQLDLPIRKKRHFRLLGISGKFLYKRKTGTFSLKELFSQLRTCFLRFCAIVLLVLVSVAFVVWAVTKILMKFFVHNRVFTLNYIAKSFLVAFLSLFILDLLLSPLSVALFVSTMLLLKFIDAFLLGNFLSTCCTALHNVVIFCCTTVRNCLSEALLALYEGNFLAIMVRLIKVDFVQALKTAPRRLMDAIDGYFIRSQGSFVWYLPSTWNFNILNPYGFYHNFYNITSSRRSEAVFMARLIYLCEVACDARNTCAMERQSFLGNFFHIISVDLSVVKFSVRRIKELSMKYIHCEWLSEFADLSTGEVSMYDVSRTLLRIHVCSFSSCMCGSDKTPEEVLSEVRVLQRYFDSCIVKKNVKAFGSSRQCWRISNSLHLLEDLLQDQEIVGGTVAFDVLSEEFAPVLSEARSLLCKFYTSIAVPVPAVLKGNSYAFKNDDTYKFSKRVAKSYHLSLPGTLLRHIESFFLVFIRFFSLLFNVSFARLSARLHLRKYYPPTLPTPFGSQLNAEINRLAPHVNKISAEMGALTEFDSQAGDISACVTTMSDAKEVISEKIAQYESLFVETNPVTRQAREGFWQIAEKVRLLVNTKGIAAFR</sequence>
<evidence type="ECO:0000256" key="1">
    <source>
        <dbReference type="SAM" id="Phobius"/>
    </source>
</evidence>
<accession>X5GXB1</accession>
<keyword evidence="3" id="KW-1185">Reference proteome</keyword>
<reference evidence="2 3" key="1">
    <citation type="submission" date="2014-03" db="EMBL/GenBank/DDBJ databases">
        <title>Sequencing and Comparison of Genomes and Transcriptome Profiles of Human Ehrlichiosis Agents.</title>
        <authorList>
            <person name="Lin M."/>
            <person name="Daugherty S.C."/>
            <person name="Nagaraj S."/>
            <person name="Cheng Z."/>
            <person name="Xiong Q."/>
            <person name="Lin F.-Y."/>
            <person name="Sengamalay N."/>
            <person name="Ott S."/>
            <person name="Godinez A."/>
            <person name="Tallon L.J."/>
            <person name="Sadzewicz L."/>
            <person name="Fraser C.M."/>
            <person name="Dunning Hotopp J.C."/>
            <person name="Rikihisa Y."/>
        </authorList>
    </citation>
    <scope>NUCLEOTIDE SEQUENCE [LARGE SCALE GENOMIC DNA]</scope>
    <source>
        <strain evidence="2 3">Oregon</strain>
    </source>
</reference>
<dbReference type="HOGENOM" id="CLU_291147_0_0_5"/>
<name>X5GXB1_9RICK</name>